<protein>
    <submittedName>
        <fullName evidence="2">Uncharacterized protein</fullName>
    </submittedName>
</protein>
<evidence type="ECO:0000313" key="2">
    <source>
        <dbReference type="EMBL" id="CAG9810040.1"/>
    </source>
</evidence>
<dbReference type="AlphaFoldDB" id="A0A9N9S387"/>
<dbReference type="Pfam" id="PF13855">
    <property type="entry name" value="LRR_8"/>
    <property type="match status" value="1"/>
</dbReference>
<proteinExistence type="predicted"/>
<keyword evidence="1" id="KW-0732">Signal</keyword>
<organism evidence="2 3">
    <name type="scientific">Chironomus riparius</name>
    <dbReference type="NCBI Taxonomy" id="315576"/>
    <lineage>
        <taxon>Eukaryota</taxon>
        <taxon>Metazoa</taxon>
        <taxon>Ecdysozoa</taxon>
        <taxon>Arthropoda</taxon>
        <taxon>Hexapoda</taxon>
        <taxon>Insecta</taxon>
        <taxon>Pterygota</taxon>
        <taxon>Neoptera</taxon>
        <taxon>Endopterygota</taxon>
        <taxon>Diptera</taxon>
        <taxon>Nematocera</taxon>
        <taxon>Chironomoidea</taxon>
        <taxon>Chironomidae</taxon>
        <taxon>Chironominae</taxon>
        <taxon>Chironomus</taxon>
    </lineage>
</organism>
<dbReference type="InterPro" id="IPR001611">
    <property type="entry name" value="Leu-rich_rpt"/>
</dbReference>
<evidence type="ECO:0000256" key="1">
    <source>
        <dbReference type="SAM" id="SignalP"/>
    </source>
</evidence>
<keyword evidence="3" id="KW-1185">Reference proteome</keyword>
<dbReference type="PROSITE" id="PS51450">
    <property type="entry name" value="LRR"/>
    <property type="match status" value="1"/>
</dbReference>
<gene>
    <name evidence="2" type="ORF">CHIRRI_LOCUS12857</name>
</gene>
<feature type="signal peptide" evidence="1">
    <location>
        <begin position="1"/>
        <end position="22"/>
    </location>
</feature>
<feature type="chain" id="PRO_5040388321" evidence="1">
    <location>
        <begin position="23"/>
        <end position="241"/>
    </location>
</feature>
<dbReference type="Gene3D" id="3.80.10.10">
    <property type="entry name" value="Ribonuclease Inhibitor"/>
    <property type="match status" value="1"/>
</dbReference>
<dbReference type="SUPFAM" id="SSF52058">
    <property type="entry name" value="L domain-like"/>
    <property type="match status" value="1"/>
</dbReference>
<reference evidence="2" key="1">
    <citation type="submission" date="2022-01" db="EMBL/GenBank/DDBJ databases">
        <authorList>
            <person name="King R."/>
        </authorList>
    </citation>
    <scope>NUCLEOTIDE SEQUENCE</scope>
</reference>
<name>A0A9N9S387_9DIPT</name>
<dbReference type="OrthoDB" id="8023798at2759"/>
<evidence type="ECO:0000313" key="3">
    <source>
        <dbReference type="Proteomes" id="UP001153620"/>
    </source>
</evidence>
<dbReference type="Proteomes" id="UP001153620">
    <property type="component" value="Chromosome 4"/>
</dbReference>
<sequence length="241" mass="27485">MEQKAIIPLLLLIISITSPILSQPQLYNFQYPVPSHQILNCVFHYDTQTSTYDCVSTNTTVRGPGAGFNAFNGSHVLNHSDYDVSGLRISSQLCKYVPDGIGDLMPNLKKLQITNSGLLALDNGDLYKFPMLQYLNVRGNRLVELPGLLFHQNPDIIFVDFSDNFIKFIHPAIFSDFNTLRYIDFGNNICVQNTYATDNFREWERELRRNCIPADRYYGIMEPLNRIADQLDRFNGFGQSG</sequence>
<dbReference type="EMBL" id="OU895880">
    <property type="protein sequence ID" value="CAG9810040.1"/>
    <property type="molecule type" value="Genomic_DNA"/>
</dbReference>
<reference evidence="2" key="2">
    <citation type="submission" date="2022-10" db="EMBL/GenBank/DDBJ databases">
        <authorList>
            <consortium name="ENA_rothamsted_submissions"/>
            <consortium name="culmorum"/>
            <person name="King R."/>
        </authorList>
    </citation>
    <scope>NUCLEOTIDE SEQUENCE</scope>
</reference>
<accession>A0A9N9S387</accession>
<dbReference type="InterPro" id="IPR032675">
    <property type="entry name" value="LRR_dom_sf"/>
</dbReference>